<comment type="subunit">
    <text evidence="11">Homodimer.</text>
</comment>
<dbReference type="PANTHER" id="PTHR43247:SF1">
    <property type="entry name" value="PHOSPHOSERINE AMINOTRANSFERASE"/>
    <property type="match status" value="1"/>
</dbReference>
<dbReference type="InterPro" id="IPR015421">
    <property type="entry name" value="PyrdxlP-dep_Trfase_major"/>
</dbReference>
<accession>A0A0R2NME4</accession>
<evidence type="ECO:0000256" key="1">
    <source>
        <dbReference type="ARBA" id="ARBA00003483"/>
    </source>
</evidence>
<evidence type="ECO:0000313" key="14">
    <source>
        <dbReference type="EMBL" id="KRO26524.1"/>
    </source>
</evidence>
<comment type="subcellular location">
    <subcellularLocation>
        <location evidence="11">Cytoplasm</location>
    </subcellularLocation>
</comment>
<feature type="domain" description="Aminotransferase class V" evidence="13">
    <location>
        <begin position="3"/>
        <end position="346"/>
    </location>
</feature>
<comment type="catalytic activity">
    <reaction evidence="10 11 12">
        <text>O-phospho-L-serine + 2-oxoglutarate = 3-phosphooxypyruvate + L-glutamate</text>
        <dbReference type="Rhea" id="RHEA:14329"/>
        <dbReference type="ChEBI" id="CHEBI:16810"/>
        <dbReference type="ChEBI" id="CHEBI:18110"/>
        <dbReference type="ChEBI" id="CHEBI:29985"/>
        <dbReference type="ChEBI" id="CHEBI:57524"/>
        <dbReference type="EC" id="2.6.1.52"/>
    </reaction>
</comment>
<comment type="caution">
    <text evidence="11">Lacks conserved residue(s) required for the propagation of feature annotation.</text>
</comment>
<comment type="cofactor">
    <cofactor evidence="11">
        <name>pyridoxal 5'-phosphate</name>
        <dbReference type="ChEBI" id="CHEBI:597326"/>
    </cofactor>
    <text evidence="11">Binds 1 pyridoxal phosphate per subunit.</text>
</comment>
<dbReference type="GO" id="GO:0004648">
    <property type="term" value="F:O-phospho-L-serine:2-oxoglutarate aminotransferase activity"/>
    <property type="evidence" value="ECO:0007669"/>
    <property type="project" value="UniProtKB-UniRule"/>
</dbReference>
<dbReference type="InterPro" id="IPR015424">
    <property type="entry name" value="PyrdxlP-dep_Trfase"/>
</dbReference>
<dbReference type="FunFam" id="3.40.640.10:FF:000010">
    <property type="entry name" value="Phosphoserine aminotransferase"/>
    <property type="match status" value="1"/>
</dbReference>
<keyword evidence="8 11" id="KW-0718">Serine biosynthesis</keyword>
<feature type="binding site" evidence="11">
    <location>
        <position position="151"/>
    </location>
    <ligand>
        <name>pyridoxal 5'-phosphate</name>
        <dbReference type="ChEBI" id="CHEBI:597326"/>
    </ligand>
</feature>
<evidence type="ECO:0000256" key="8">
    <source>
        <dbReference type="ARBA" id="ARBA00023299"/>
    </source>
</evidence>
<dbReference type="NCBIfam" id="TIGR01364">
    <property type="entry name" value="serC_1"/>
    <property type="match status" value="1"/>
</dbReference>
<feature type="binding site" evidence="11">
    <location>
        <position position="171"/>
    </location>
    <ligand>
        <name>pyridoxal 5'-phosphate</name>
        <dbReference type="ChEBI" id="CHEBI:597326"/>
    </ligand>
</feature>
<keyword evidence="11" id="KW-0963">Cytoplasm</keyword>
<dbReference type="GO" id="GO:0006564">
    <property type="term" value="P:L-serine biosynthetic process"/>
    <property type="evidence" value="ECO:0007669"/>
    <property type="project" value="UniProtKB-UniRule"/>
</dbReference>
<dbReference type="HAMAP" id="MF_00160">
    <property type="entry name" value="SerC_aminotrans_5"/>
    <property type="match status" value="1"/>
</dbReference>
<dbReference type="PROSITE" id="PS00595">
    <property type="entry name" value="AA_TRANSFER_CLASS_5"/>
    <property type="match status" value="1"/>
</dbReference>
<dbReference type="NCBIfam" id="NF003764">
    <property type="entry name" value="PRK05355.1"/>
    <property type="match status" value="1"/>
</dbReference>
<evidence type="ECO:0000256" key="9">
    <source>
        <dbReference type="ARBA" id="ARBA00047630"/>
    </source>
</evidence>
<evidence type="ECO:0000259" key="13">
    <source>
        <dbReference type="Pfam" id="PF00266"/>
    </source>
</evidence>
<organism evidence="14 15">
    <name type="scientific">Lactiplantibacillus fabifermentans DSM 21115</name>
    <dbReference type="NCBI Taxonomy" id="1413187"/>
    <lineage>
        <taxon>Bacteria</taxon>
        <taxon>Bacillati</taxon>
        <taxon>Bacillota</taxon>
        <taxon>Bacilli</taxon>
        <taxon>Lactobacillales</taxon>
        <taxon>Lactobacillaceae</taxon>
        <taxon>Lactiplantibacillus</taxon>
    </lineage>
</organism>
<feature type="binding site" evidence="11">
    <location>
        <begin position="75"/>
        <end position="76"/>
    </location>
    <ligand>
        <name>pyridoxal 5'-phosphate</name>
        <dbReference type="ChEBI" id="CHEBI:597326"/>
    </ligand>
</feature>
<dbReference type="Gene3D" id="3.90.1150.10">
    <property type="entry name" value="Aspartate Aminotransferase, domain 1"/>
    <property type="match status" value="1"/>
</dbReference>
<dbReference type="InterPro" id="IPR015422">
    <property type="entry name" value="PyrdxlP-dep_Trfase_small"/>
</dbReference>
<evidence type="ECO:0000256" key="2">
    <source>
        <dbReference type="ARBA" id="ARBA00005099"/>
    </source>
</evidence>
<feature type="binding site" evidence="11">
    <location>
        <position position="41"/>
    </location>
    <ligand>
        <name>L-glutamate</name>
        <dbReference type="ChEBI" id="CHEBI:29985"/>
    </ligand>
</feature>
<dbReference type="InterPro" id="IPR020578">
    <property type="entry name" value="Aminotrans_V_PyrdxlP_BS"/>
</dbReference>
<dbReference type="InterPro" id="IPR000192">
    <property type="entry name" value="Aminotrans_V_dom"/>
</dbReference>
<feature type="binding site" evidence="11">
    <location>
        <position position="101"/>
    </location>
    <ligand>
        <name>pyridoxal 5'-phosphate</name>
        <dbReference type="ChEBI" id="CHEBI:597326"/>
    </ligand>
</feature>
<dbReference type="FunFam" id="3.90.1150.10:FF:000006">
    <property type="entry name" value="Phosphoserine aminotransferase"/>
    <property type="match status" value="1"/>
</dbReference>
<dbReference type="InterPro" id="IPR022278">
    <property type="entry name" value="Pser_aminoTfrase"/>
</dbReference>
<dbReference type="GO" id="GO:0030170">
    <property type="term" value="F:pyridoxal phosphate binding"/>
    <property type="evidence" value="ECO:0007669"/>
    <property type="project" value="UniProtKB-UniRule"/>
</dbReference>
<sequence>MSTYNFSAGPAVMPASVIAQIQAELPSMQGSGMSIMEISHRSALFDQIINNAEQDLRDLMAIPDNYRVLFFQGGGTLQFTAAPLNLATKHHNIGLLDSGHWASRAAEEARRVDTQVDILASAAATHFTTLPTLTTPVDQTLDYVHLTTNNTIEGTMYTKLPQTGTVPLVADMSSNFLGQTYDVSDFGMIFAGAQKNLGPAGLTIVIVRDDLIGHAQQLPSMLDYQLFADKRSMFNTPPVFAIYAAGLVLKWLKQQGGLTAIQAQNEQKAALLYDFLDQSTLFTNQVKPADRSTMNVPFVTGNPTLDAQVIAGATEQGLLNLKGHRLVGGMRASLYNAMPIAGVQALVDYLATFEKAHTKGDLTHVSN</sequence>
<dbReference type="GO" id="GO:0005737">
    <property type="term" value="C:cytoplasm"/>
    <property type="evidence" value="ECO:0007669"/>
    <property type="project" value="UniProtKB-SubCell"/>
</dbReference>
<dbReference type="Proteomes" id="UP000050920">
    <property type="component" value="Unassembled WGS sequence"/>
</dbReference>
<comment type="similarity">
    <text evidence="3 11">Belongs to the class-V pyridoxal-phosphate-dependent aminotransferase family. SerC subfamily.</text>
</comment>
<evidence type="ECO:0000256" key="3">
    <source>
        <dbReference type="ARBA" id="ARBA00006904"/>
    </source>
</evidence>
<evidence type="ECO:0000256" key="5">
    <source>
        <dbReference type="ARBA" id="ARBA00022605"/>
    </source>
</evidence>
<feature type="modified residue" description="N6-(pyridoxal phosphate)lysine" evidence="11">
    <location>
        <position position="195"/>
    </location>
</feature>
<dbReference type="UniPathway" id="UPA00135">
    <property type="reaction ID" value="UER00197"/>
</dbReference>
<reference evidence="14 15" key="1">
    <citation type="journal article" date="2015" name="Genome Announc.">
        <title>Expanding the biotechnology potential of lactobacilli through comparative genomics of 213 strains and associated genera.</title>
        <authorList>
            <person name="Sun Z."/>
            <person name="Harris H.M."/>
            <person name="McCann A."/>
            <person name="Guo C."/>
            <person name="Argimon S."/>
            <person name="Zhang W."/>
            <person name="Yang X."/>
            <person name="Jeffery I.B."/>
            <person name="Cooney J.C."/>
            <person name="Kagawa T.F."/>
            <person name="Liu W."/>
            <person name="Song Y."/>
            <person name="Salvetti E."/>
            <person name="Wrobel A."/>
            <person name="Rasinkangas P."/>
            <person name="Parkhill J."/>
            <person name="Rea M.C."/>
            <person name="O'Sullivan O."/>
            <person name="Ritari J."/>
            <person name="Douillard F.P."/>
            <person name="Paul Ross R."/>
            <person name="Yang R."/>
            <person name="Briner A.E."/>
            <person name="Felis G.E."/>
            <person name="de Vos W.M."/>
            <person name="Barrangou R."/>
            <person name="Klaenhammer T.R."/>
            <person name="Caufield P.W."/>
            <person name="Cui Y."/>
            <person name="Zhang H."/>
            <person name="O'Toole P.W."/>
        </authorList>
    </citation>
    <scope>NUCLEOTIDE SEQUENCE [LARGE SCALE GENOMIC DNA]</scope>
    <source>
        <strain evidence="14 15">DSM 21115</strain>
    </source>
</reference>
<comment type="pathway">
    <text evidence="2 11 12">Amino-acid biosynthesis; L-serine biosynthesis; L-serine from 3-phospho-D-glycerate: step 2/3.</text>
</comment>
<keyword evidence="7 11" id="KW-0663">Pyridoxal phosphate</keyword>
<name>A0A0R2NME4_9LACO</name>
<gene>
    <name evidence="11" type="primary">serC</name>
    <name evidence="14" type="ORF">DY78_GL000858</name>
</gene>
<evidence type="ECO:0000256" key="12">
    <source>
        <dbReference type="RuleBase" id="RU004505"/>
    </source>
</evidence>
<evidence type="ECO:0000256" key="11">
    <source>
        <dbReference type="HAMAP-Rule" id="MF_00160"/>
    </source>
</evidence>
<comment type="catalytic activity">
    <reaction evidence="9 11">
        <text>4-(phosphooxy)-L-threonine + 2-oxoglutarate = (R)-3-hydroxy-2-oxo-4-phosphooxybutanoate + L-glutamate</text>
        <dbReference type="Rhea" id="RHEA:16573"/>
        <dbReference type="ChEBI" id="CHEBI:16810"/>
        <dbReference type="ChEBI" id="CHEBI:29985"/>
        <dbReference type="ChEBI" id="CHEBI:58452"/>
        <dbReference type="ChEBI" id="CHEBI:58538"/>
        <dbReference type="EC" id="2.6.1.52"/>
    </reaction>
</comment>
<dbReference type="Gene3D" id="3.40.640.10">
    <property type="entry name" value="Type I PLP-dependent aspartate aminotransferase-like (Major domain)"/>
    <property type="match status" value="1"/>
</dbReference>
<keyword evidence="15" id="KW-1185">Reference proteome</keyword>
<dbReference type="EMBL" id="AYGX02000125">
    <property type="protein sequence ID" value="KRO26524.1"/>
    <property type="molecule type" value="Genomic_DNA"/>
</dbReference>
<evidence type="ECO:0000313" key="15">
    <source>
        <dbReference type="Proteomes" id="UP000050920"/>
    </source>
</evidence>
<evidence type="ECO:0000256" key="6">
    <source>
        <dbReference type="ARBA" id="ARBA00022679"/>
    </source>
</evidence>
<dbReference type="PIRSF" id="PIRSF000525">
    <property type="entry name" value="SerC"/>
    <property type="match status" value="1"/>
</dbReference>
<dbReference type="AlphaFoldDB" id="A0A0R2NME4"/>
<feature type="binding site" evidence="11">
    <location>
        <position position="194"/>
    </location>
    <ligand>
        <name>pyridoxal 5'-phosphate</name>
        <dbReference type="ChEBI" id="CHEBI:597326"/>
    </ligand>
</feature>
<dbReference type="PANTHER" id="PTHR43247">
    <property type="entry name" value="PHOSPHOSERINE AMINOTRANSFERASE"/>
    <property type="match status" value="1"/>
</dbReference>
<keyword evidence="4 11" id="KW-0032">Aminotransferase</keyword>
<dbReference type="SUPFAM" id="SSF53383">
    <property type="entry name" value="PLP-dependent transferases"/>
    <property type="match status" value="1"/>
</dbReference>
<dbReference type="RefSeq" id="WP_024625272.1">
    <property type="nucleotide sequence ID" value="NZ_AYGX02000125.1"/>
</dbReference>
<comment type="function">
    <text evidence="1 11">Catalyzes the reversible conversion of 3-phosphohydroxypyruvate to phosphoserine and of 3-hydroxy-2-oxo-4-phosphonooxybutanoate to phosphohydroxythreonine.</text>
</comment>
<proteinExistence type="inferred from homology"/>
<comment type="caution">
    <text evidence="14">The sequence shown here is derived from an EMBL/GenBank/DDBJ whole genome shotgun (WGS) entry which is preliminary data.</text>
</comment>
<dbReference type="EC" id="2.6.1.52" evidence="11"/>
<evidence type="ECO:0000256" key="7">
    <source>
        <dbReference type="ARBA" id="ARBA00022898"/>
    </source>
</evidence>
<keyword evidence="6 11" id="KW-0808">Transferase</keyword>
<keyword evidence="5 11" id="KW-0028">Amino-acid biosynthesis</keyword>
<protein>
    <recommendedName>
        <fullName evidence="11">Phosphoserine aminotransferase</fullName>
        <ecNumber evidence="11">2.6.1.52</ecNumber>
    </recommendedName>
    <alternativeName>
        <fullName evidence="11">Phosphohydroxythreonine aminotransferase</fullName>
        <shortName evidence="11">PSAT</shortName>
    </alternativeName>
</protein>
<evidence type="ECO:0000256" key="10">
    <source>
        <dbReference type="ARBA" id="ARBA00049007"/>
    </source>
</evidence>
<feature type="binding site" evidence="11">
    <location>
        <begin position="235"/>
        <end position="236"/>
    </location>
    <ligand>
        <name>pyridoxal 5'-phosphate</name>
        <dbReference type="ChEBI" id="CHEBI:597326"/>
    </ligand>
</feature>
<evidence type="ECO:0000256" key="4">
    <source>
        <dbReference type="ARBA" id="ARBA00022576"/>
    </source>
</evidence>
<dbReference type="Pfam" id="PF00266">
    <property type="entry name" value="Aminotran_5"/>
    <property type="match status" value="1"/>
</dbReference>